<evidence type="ECO:0000313" key="3">
    <source>
        <dbReference type="Proteomes" id="UP000316759"/>
    </source>
</evidence>
<dbReference type="EMBL" id="SUNJ01006759">
    <property type="protein sequence ID" value="TPP62509.1"/>
    <property type="molecule type" value="Genomic_DNA"/>
</dbReference>
<gene>
    <name evidence="2" type="ORF">FGIG_07599</name>
</gene>
<proteinExistence type="predicted"/>
<dbReference type="AlphaFoldDB" id="A0A504YQ19"/>
<accession>A0A504YQ19</accession>
<protein>
    <submittedName>
        <fullName evidence="2">Uncharacterized protein</fullName>
    </submittedName>
</protein>
<organism evidence="2 3">
    <name type="scientific">Fasciola gigantica</name>
    <name type="common">Giant liver fluke</name>
    <dbReference type="NCBI Taxonomy" id="46835"/>
    <lineage>
        <taxon>Eukaryota</taxon>
        <taxon>Metazoa</taxon>
        <taxon>Spiralia</taxon>
        <taxon>Lophotrochozoa</taxon>
        <taxon>Platyhelminthes</taxon>
        <taxon>Trematoda</taxon>
        <taxon>Digenea</taxon>
        <taxon>Plagiorchiida</taxon>
        <taxon>Echinostomata</taxon>
        <taxon>Echinostomatoidea</taxon>
        <taxon>Fasciolidae</taxon>
        <taxon>Fasciola</taxon>
    </lineage>
</organism>
<keyword evidence="1" id="KW-1133">Transmembrane helix</keyword>
<feature type="transmembrane region" description="Helical" evidence="1">
    <location>
        <begin position="195"/>
        <end position="216"/>
    </location>
</feature>
<evidence type="ECO:0000256" key="1">
    <source>
        <dbReference type="SAM" id="Phobius"/>
    </source>
</evidence>
<reference evidence="2 3" key="1">
    <citation type="submission" date="2019-04" db="EMBL/GenBank/DDBJ databases">
        <title>Annotation for the trematode Fasciola gigantica.</title>
        <authorList>
            <person name="Choi Y.-J."/>
        </authorList>
    </citation>
    <scope>NUCLEOTIDE SEQUENCE [LARGE SCALE GENOMIC DNA]</scope>
    <source>
        <strain evidence="2">Uganda_cow_1</strain>
    </source>
</reference>
<sequence>ITDDVNVKLLRLHIGTEGRRLFNALNLRNKTLEDALGALHKHFDFRMNTYVARYKFSQLHQASGQFTEDFITRITCVVLPCAYNTIPSKKLGEVLQIQQLIAGTSESRVREALLVGDASTLIWTRACDIVKAKIAFAAGWVILLRSVVNSLFPRLVTHRIIQRMSCPAMTAYARFVHIRLYIFLPLPSLDFLLPIFAQCILLCCIESFLCSWNLILHHPT</sequence>
<feature type="non-terminal residue" evidence="2">
    <location>
        <position position="220"/>
    </location>
</feature>
<keyword evidence="3" id="KW-1185">Reference proteome</keyword>
<dbReference type="OrthoDB" id="10068383at2759"/>
<name>A0A504YQ19_FASGI</name>
<dbReference type="Proteomes" id="UP000316759">
    <property type="component" value="Unassembled WGS sequence"/>
</dbReference>
<dbReference type="STRING" id="46835.A0A504YQ19"/>
<feature type="non-terminal residue" evidence="2">
    <location>
        <position position="1"/>
    </location>
</feature>
<comment type="caution">
    <text evidence="2">The sequence shown here is derived from an EMBL/GenBank/DDBJ whole genome shotgun (WGS) entry which is preliminary data.</text>
</comment>
<keyword evidence="1" id="KW-0812">Transmembrane</keyword>
<keyword evidence="1" id="KW-0472">Membrane</keyword>
<evidence type="ECO:0000313" key="2">
    <source>
        <dbReference type="EMBL" id="TPP62509.1"/>
    </source>
</evidence>